<accession>N1Q448</accession>
<feature type="compositionally biased region" description="Acidic residues" evidence="3">
    <location>
        <begin position="134"/>
        <end position="148"/>
    </location>
</feature>
<feature type="domain" description="Apoptosis-antagonizing transcription factor C-terminal" evidence="4">
    <location>
        <begin position="377"/>
        <end position="457"/>
    </location>
</feature>
<dbReference type="PANTHER" id="PTHR15565">
    <property type="entry name" value="AATF PROTEIN APOPTOSIS ANTAGONIZING TRANSCRIPTION FACTOR"/>
    <property type="match status" value="1"/>
</dbReference>
<dbReference type="AlphaFoldDB" id="N1Q448"/>
<dbReference type="Pfam" id="PF13339">
    <property type="entry name" value="AATF-Che1"/>
    <property type="match status" value="1"/>
</dbReference>
<evidence type="ECO:0000259" key="5">
    <source>
        <dbReference type="Pfam" id="PF13339"/>
    </source>
</evidence>
<feature type="domain" description="AATF leucine zipper-containing" evidence="5">
    <location>
        <begin position="187"/>
        <end position="309"/>
    </location>
</feature>
<feature type="compositionally biased region" description="Basic and acidic residues" evidence="3">
    <location>
        <begin position="157"/>
        <end position="173"/>
    </location>
</feature>
<dbReference type="InterPro" id="IPR039223">
    <property type="entry name" value="AATF/Bfr2"/>
</dbReference>
<protein>
    <recommendedName>
        <fullName evidence="2">Protein BFR2</fullName>
    </recommendedName>
</protein>
<dbReference type="STRING" id="675120.N1Q448"/>
<dbReference type="GO" id="GO:0005730">
    <property type="term" value="C:nucleolus"/>
    <property type="evidence" value="ECO:0007669"/>
    <property type="project" value="TreeGrafter"/>
</dbReference>
<dbReference type="InterPro" id="IPR012617">
    <property type="entry name" value="AATF_C"/>
</dbReference>
<name>N1Q448_DOTSN</name>
<proteinExistence type="inferred from homology"/>
<evidence type="ECO:0000256" key="1">
    <source>
        <dbReference type="ARBA" id="ARBA00008966"/>
    </source>
</evidence>
<dbReference type="OMA" id="INFMAPN"/>
<feature type="compositionally biased region" description="Acidic residues" evidence="3">
    <location>
        <begin position="99"/>
        <end position="109"/>
    </location>
</feature>
<evidence type="ECO:0000256" key="3">
    <source>
        <dbReference type="SAM" id="MobiDB-lite"/>
    </source>
</evidence>
<dbReference type="EMBL" id="KB446535">
    <property type="protein sequence ID" value="EME50028.1"/>
    <property type="molecule type" value="Genomic_DNA"/>
</dbReference>
<comment type="similarity">
    <text evidence="1">Belongs to the AATF family.</text>
</comment>
<dbReference type="PANTHER" id="PTHR15565:SF0">
    <property type="entry name" value="PROTEIN AATF"/>
    <property type="match status" value="1"/>
</dbReference>
<keyword evidence="7" id="KW-1185">Reference proteome</keyword>
<dbReference type="Pfam" id="PF08164">
    <property type="entry name" value="TRAUB"/>
    <property type="match status" value="1"/>
</dbReference>
<reference evidence="6 7" key="2">
    <citation type="journal article" date="2012" name="PLoS Pathog.">
        <title>Diverse lifestyles and strategies of plant pathogenesis encoded in the genomes of eighteen Dothideomycetes fungi.</title>
        <authorList>
            <person name="Ohm R.A."/>
            <person name="Feau N."/>
            <person name="Henrissat B."/>
            <person name="Schoch C.L."/>
            <person name="Horwitz B.A."/>
            <person name="Barry K.W."/>
            <person name="Condon B.J."/>
            <person name="Copeland A.C."/>
            <person name="Dhillon B."/>
            <person name="Glaser F."/>
            <person name="Hesse C.N."/>
            <person name="Kosti I."/>
            <person name="LaButti K."/>
            <person name="Lindquist E.A."/>
            <person name="Lucas S."/>
            <person name="Salamov A.A."/>
            <person name="Bradshaw R.E."/>
            <person name="Ciuffetti L."/>
            <person name="Hamelin R.C."/>
            <person name="Kema G.H.J."/>
            <person name="Lawrence C."/>
            <person name="Scott J.A."/>
            <person name="Spatafora J.W."/>
            <person name="Turgeon B.G."/>
            <person name="de Wit P.J.G.M."/>
            <person name="Zhong S."/>
            <person name="Goodwin S.B."/>
            <person name="Grigoriev I.V."/>
        </authorList>
    </citation>
    <scope>NUCLEOTIDE SEQUENCE [LARGE SCALE GENOMIC DNA]</scope>
    <source>
        <strain evidence="7">NZE10 / CBS 128990</strain>
    </source>
</reference>
<evidence type="ECO:0000313" key="6">
    <source>
        <dbReference type="EMBL" id="EME50028.1"/>
    </source>
</evidence>
<feature type="compositionally biased region" description="Acidic residues" evidence="3">
    <location>
        <begin position="118"/>
        <end position="128"/>
    </location>
</feature>
<reference evidence="7" key="1">
    <citation type="journal article" date="2012" name="PLoS Genet.">
        <title>The genomes of the fungal plant pathogens Cladosporium fulvum and Dothistroma septosporum reveal adaptation to different hosts and lifestyles but also signatures of common ancestry.</title>
        <authorList>
            <person name="de Wit P.J.G.M."/>
            <person name="van der Burgt A."/>
            <person name="Oekmen B."/>
            <person name="Stergiopoulos I."/>
            <person name="Abd-Elsalam K.A."/>
            <person name="Aerts A.L."/>
            <person name="Bahkali A.H."/>
            <person name="Beenen H.G."/>
            <person name="Chettri P."/>
            <person name="Cox M.P."/>
            <person name="Datema E."/>
            <person name="de Vries R.P."/>
            <person name="Dhillon B."/>
            <person name="Ganley A.R."/>
            <person name="Griffiths S.A."/>
            <person name="Guo Y."/>
            <person name="Hamelin R.C."/>
            <person name="Henrissat B."/>
            <person name="Kabir M.S."/>
            <person name="Jashni M.K."/>
            <person name="Kema G."/>
            <person name="Klaubauf S."/>
            <person name="Lapidus A."/>
            <person name="Levasseur A."/>
            <person name="Lindquist E."/>
            <person name="Mehrabi R."/>
            <person name="Ohm R.A."/>
            <person name="Owen T.J."/>
            <person name="Salamov A."/>
            <person name="Schwelm A."/>
            <person name="Schijlen E."/>
            <person name="Sun H."/>
            <person name="van den Burg H.A."/>
            <person name="van Ham R.C.H.J."/>
            <person name="Zhang S."/>
            <person name="Goodwin S.B."/>
            <person name="Grigoriev I.V."/>
            <person name="Collemare J."/>
            <person name="Bradshaw R.E."/>
        </authorList>
    </citation>
    <scope>NUCLEOTIDE SEQUENCE [LARGE SCALE GENOMIC DNA]</scope>
    <source>
        <strain evidence="7">NZE10 / CBS 128990</strain>
    </source>
</reference>
<feature type="compositionally biased region" description="Polar residues" evidence="3">
    <location>
        <begin position="1"/>
        <end position="13"/>
    </location>
</feature>
<evidence type="ECO:0000259" key="4">
    <source>
        <dbReference type="Pfam" id="PF08164"/>
    </source>
</evidence>
<gene>
    <name evidence="6" type="ORF">DOTSEDRAFT_68776</name>
</gene>
<dbReference type="InterPro" id="IPR025160">
    <property type="entry name" value="AATF"/>
</dbReference>
<sequence length="488" mass="54695">MAANSGRNRQSNFEEYGATTVKDFDPEEENLPANNDDDDSGSEGIGDEFNGREHYEHVGKSKLREPKDIALGPQYSGAKVGRNALEEEAEDDPFNRGFDDEDSADDDVALEDRHASGDSDDLYDELADGTDATDLSDEDEDEEEDEEEVQRPSAKISPRDLEDLKKVRGEDAQKAVAKSLAQANREEAEKGRAVKKQRATFDSLLHARIKLQKSLVATNTLVGTPQEQIDEERADAQQALQAAETAAFSLWNSLNSFREDLIEARAGEKRKRSQLTVGTSTDSLWTHLQAQEEQSRPLRDAVLKKWSNKAQGPAVQTQSGRINRTEHQATIIDVLEEQLSNADRLIKRSHAPKSCAPLQLEQRIIEDDKIYDDADFYGVLLKELLEQKSADSVAASTIDLGYQMRREAKTKRSVDTKASKGRKLRYTVHEKLQNFMAPEDRTTWTEQRADALFPSLFEQNLGLMEKDDEQGEAMGEDEEAMVGALRLF</sequence>
<dbReference type="GO" id="GO:0000462">
    <property type="term" value="P:maturation of SSU-rRNA from tricistronic rRNA transcript (SSU-rRNA, 5.8S rRNA, LSU-rRNA)"/>
    <property type="evidence" value="ECO:0007669"/>
    <property type="project" value="TreeGrafter"/>
</dbReference>
<feature type="compositionally biased region" description="Acidic residues" evidence="3">
    <location>
        <begin position="25"/>
        <end position="41"/>
    </location>
</feature>
<dbReference type="eggNOG" id="KOG2773">
    <property type="taxonomic scope" value="Eukaryota"/>
</dbReference>
<feature type="compositionally biased region" description="Basic and acidic residues" evidence="3">
    <location>
        <begin position="49"/>
        <end position="68"/>
    </location>
</feature>
<dbReference type="Proteomes" id="UP000016933">
    <property type="component" value="Unassembled WGS sequence"/>
</dbReference>
<dbReference type="HOGENOM" id="CLU_018299_2_0_1"/>
<organism evidence="6 7">
    <name type="scientific">Dothistroma septosporum (strain NZE10 / CBS 128990)</name>
    <name type="common">Red band needle blight fungus</name>
    <name type="synonym">Mycosphaerella pini</name>
    <dbReference type="NCBI Taxonomy" id="675120"/>
    <lineage>
        <taxon>Eukaryota</taxon>
        <taxon>Fungi</taxon>
        <taxon>Dikarya</taxon>
        <taxon>Ascomycota</taxon>
        <taxon>Pezizomycotina</taxon>
        <taxon>Dothideomycetes</taxon>
        <taxon>Dothideomycetidae</taxon>
        <taxon>Mycosphaerellales</taxon>
        <taxon>Mycosphaerellaceae</taxon>
        <taxon>Dothistroma</taxon>
    </lineage>
</organism>
<evidence type="ECO:0000256" key="2">
    <source>
        <dbReference type="ARBA" id="ARBA00013850"/>
    </source>
</evidence>
<feature type="region of interest" description="Disordered" evidence="3">
    <location>
        <begin position="1"/>
        <end position="191"/>
    </location>
</feature>
<dbReference type="OrthoDB" id="5783963at2759"/>
<evidence type="ECO:0000313" key="7">
    <source>
        <dbReference type="Proteomes" id="UP000016933"/>
    </source>
</evidence>